<keyword evidence="2" id="KW-1185">Reference proteome</keyword>
<reference evidence="2" key="1">
    <citation type="journal article" date="2019" name="Int. J. Syst. Evol. Microbiol.">
        <title>The Global Catalogue of Microorganisms (GCM) 10K type strain sequencing project: providing services to taxonomists for standard genome sequencing and annotation.</title>
        <authorList>
            <consortium name="The Broad Institute Genomics Platform"/>
            <consortium name="The Broad Institute Genome Sequencing Center for Infectious Disease"/>
            <person name="Wu L."/>
            <person name="Ma J."/>
        </authorList>
    </citation>
    <scope>NUCLEOTIDE SEQUENCE [LARGE SCALE GENOMIC DNA]</scope>
    <source>
        <strain evidence="2">CGMCC 1.12125</strain>
    </source>
</reference>
<accession>A0ABV8Y1D1</accession>
<dbReference type="Proteomes" id="UP001595965">
    <property type="component" value="Unassembled WGS sequence"/>
</dbReference>
<protein>
    <submittedName>
        <fullName evidence="1">Uncharacterized protein</fullName>
    </submittedName>
</protein>
<gene>
    <name evidence="1" type="ORF">ACFO0K_13810</name>
</gene>
<proteinExistence type="predicted"/>
<dbReference type="RefSeq" id="WP_344225920.1">
    <property type="nucleotide sequence ID" value="NZ_BAAALH010000001.1"/>
</dbReference>
<comment type="caution">
    <text evidence="1">The sequence shown here is derived from an EMBL/GenBank/DDBJ whole genome shotgun (WGS) entry which is preliminary data.</text>
</comment>
<sequence length="54" mass="5782">MDGEPLTAIDRNVWGVSFADGDLFFATVASGGRTWLMEGDLEARTMTSVATDAE</sequence>
<dbReference type="EMBL" id="JBHSEN010000002">
    <property type="protein sequence ID" value="MFC4430748.1"/>
    <property type="molecule type" value="Genomic_DNA"/>
</dbReference>
<organism evidence="1 2">
    <name type="scientific">Citricoccus alkalitolerans</name>
    <dbReference type="NCBI Taxonomy" id="246603"/>
    <lineage>
        <taxon>Bacteria</taxon>
        <taxon>Bacillati</taxon>
        <taxon>Actinomycetota</taxon>
        <taxon>Actinomycetes</taxon>
        <taxon>Micrococcales</taxon>
        <taxon>Micrococcaceae</taxon>
        <taxon>Citricoccus</taxon>
    </lineage>
</organism>
<evidence type="ECO:0000313" key="1">
    <source>
        <dbReference type="EMBL" id="MFC4430748.1"/>
    </source>
</evidence>
<evidence type="ECO:0000313" key="2">
    <source>
        <dbReference type="Proteomes" id="UP001595965"/>
    </source>
</evidence>
<name>A0ABV8Y1D1_9MICC</name>